<dbReference type="Proteomes" id="UP000639396">
    <property type="component" value="Unassembled WGS sequence"/>
</dbReference>
<dbReference type="AlphaFoldDB" id="A0A927H090"/>
<evidence type="ECO:0000259" key="2">
    <source>
        <dbReference type="Pfam" id="PF20251"/>
    </source>
</evidence>
<keyword evidence="4" id="KW-1185">Reference proteome</keyword>
<comment type="caution">
    <text evidence="3">The sequence shown here is derived from an EMBL/GenBank/DDBJ whole genome shotgun (WGS) entry which is preliminary data.</text>
</comment>
<dbReference type="RefSeq" id="WP_190928191.1">
    <property type="nucleotide sequence ID" value="NZ_JACXJA010000015.1"/>
</dbReference>
<dbReference type="EMBL" id="JACXJA010000015">
    <property type="protein sequence ID" value="MBD2862892.1"/>
    <property type="molecule type" value="Genomic_DNA"/>
</dbReference>
<reference evidence="3" key="1">
    <citation type="submission" date="2020-09" db="EMBL/GenBank/DDBJ databases">
        <title>A novel bacterium of genus Paenibacillus, isolated from South China Sea.</title>
        <authorList>
            <person name="Huang H."/>
            <person name="Mo K."/>
            <person name="Hu Y."/>
        </authorList>
    </citation>
    <scope>NUCLEOTIDE SEQUENCE</scope>
    <source>
        <strain evidence="3">IB182363</strain>
    </source>
</reference>
<organism evidence="3 4">
    <name type="scientific">Paenibacillus oceani</name>
    <dbReference type="NCBI Taxonomy" id="2772510"/>
    <lineage>
        <taxon>Bacteria</taxon>
        <taxon>Bacillati</taxon>
        <taxon>Bacillota</taxon>
        <taxon>Bacilli</taxon>
        <taxon>Bacillales</taxon>
        <taxon>Paenibacillaceae</taxon>
        <taxon>Paenibacillus</taxon>
    </lineage>
</organism>
<dbReference type="InterPro" id="IPR046878">
    <property type="entry name" value="Big_14"/>
</dbReference>
<feature type="domain" description="Bacterial Ig-like" evidence="2">
    <location>
        <begin position="185"/>
        <end position="290"/>
    </location>
</feature>
<dbReference type="Pfam" id="PF20251">
    <property type="entry name" value="Big_14"/>
    <property type="match status" value="1"/>
</dbReference>
<proteinExistence type="predicted"/>
<evidence type="ECO:0000256" key="1">
    <source>
        <dbReference type="SAM" id="SignalP"/>
    </source>
</evidence>
<gene>
    <name evidence="3" type="ORF">IDH45_12950</name>
</gene>
<sequence>MARILLSAAYVFLVVILTAGCVQEQDVPQASGKQLSNAVHYSVSMGANKNLAKSDADGADRHYEEVQPPTGTWTDGRGIGSAIAAGYKKPCEEVSALLHIIEPEKAKGIETRTIRYKLTERDRQGQLIRGVAEHTEHMDLELAYSNFSTKLPDHEGTYYLLTVEIMDGNAVEDTVLSLLTVPVQKVEAVLKLDQTTYSRSAKPVLTMLNTGPAPLFFGLDYKFERKEGDDWTVVPTGKNIGVEAIGYELAENGEWEQTIEFKHIAPGQYRIGKTVNGQGTSIEKTVFAEFEVR</sequence>
<evidence type="ECO:0000313" key="4">
    <source>
        <dbReference type="Proteomes" id="UP000639396"/>
    </source>
</evidence>
<accession>A0A927H090</accession>
<dbReference type="PROSITE" id="PS51257">
    <property type="entry name" value="PROKAR_LIPOPROTEIN"/>
    <property type="match status" value="1"/>
</dbReference>
<feature type="chain" id="PRO_5037848233" description="Bacterial Ig-like domain-containing protein" evidence="1">
    <location>
        <begin position="25"/>
        <end position="293"/>
    </location>
</feature>
<name>A0A927H090_9BACL</name>
<protein>
    <recommendedName>
        <fullName evidence="2">Bacterial Ig-like domain-containing protein</fullName>
    </recommendedName>
</protein>
<feature type="signal peptide" evidence="1">
    <location>
        <begin position="1"/>
        <end position="24"/>
    </location>
</feature>
<evidence type="ECO:0000313" key="3">
    <source>
        <dbReference type="EMBL" id="MBD2862892.1"/>
    </source>
</evidence>
<keyword evidence="1" id="KW-0732">Signal</keyword>